<dbReference type="Proteomes" id="UP000651050">
    <property type="component" value="Unassembled WGS sequence"/>
</dbReference>
<proteinExistence type="predicted"/>
<dbReference type="InterPro" id="IPR036388">
    <property type="entry name" value="WH-like_DNA-bd_sf"/>
</dbReference>
<evidence type="ECO:0000313" key="2">
    <source>
        <dbReference type="EMBL" id="MBG9390182.1"/>
    </source>
</evidence>
<gene>
    <name evidence="2" type="ORF">I5803_19285</name>
</gene>
<dbReference type="InterPro" id="IPR000792">
    <property type="entry name" value="Tscrpt_reg_LuxR_C"/>
</dbReference>
<name>A0A931MIN0_9BURK</name>
<dbReference type="Gene3D" id="1.10.10.10">
    <property type="entry name" value="Winged helix-like DNA-binding domain superfamily/Winged helix DNA-binding domain"/>
    <property type="match status" value="1"/>
</dbReference>
<dbReference type="GO" id="GO:0006355">
    <property type="term" value="P:regulation of DNA-templated transcription"/>
    <property type="evidence" value="ECO:0007669"/>
    <property type="project" value="InterPro"/>
</dbReference>
<protein>
    <submittedName>
        <fullName evidence="2">Helix-turn-helix transcriptional regulator</fullName>
    </submittedName>
</protein>
<dbReference type="EMBL" id="JADWYS010000001">
    <property type="protein sequence ID" value="MBG9390182.1"/>
    <property type="molecule type" value="Genomic_DNA"/>
</dbReference>
<feature type="domain" description="HTH luxR-type" evidence="1">
    <location>
        <begin position="300"/>
        <end position="357"/>
    </location>
</feature>
<dbReference type="SUPFAM" id="SSF46894">
    <property type="entry name" value="C-terminal effector domain of the bipartite response regulators"/>
    <property type="match status" value="1"/>
</dbReference>
<evidence type="ECO:0000313" key="3">
    <source>
        <dbReference type="Proteomes" id="UP000651050"/>
    </source>
</evidence>
<reference evidence="2" key="1">
    <citation type="submission" date="2020-11" db="EMBL/GenBank/DDBJ databases">
        <title>Bacterial whole genome sequence for Caenimonas sp. DR4.4.</title>
        <authorList>
            <person name="Le V."/>
            <person name="Ko S.-R."/>
            <person name="Ahn C.-Y."/>
            <person name="Oh H.-M."/>
        </authorList>
    </citation>
    <scope>NUCLEOTIDE SEQUENCE</scope>
    <source>
        <strain evidence="2">DR4.4</strain>
    </source>
</reference>
<comment type="caution">
    <text evidence="2">The sequence shown here is derived from an EMBL/GenBank/DDBJ whole genome shotgun (WGS) entry which is preliminary data.</text>
</comment>
<dbReference type="InterPro" id="IPR016032">
    <property type="entry name" value="Sig_transdc_resp-reg_C-effctor"/>
</dbReference>
<dbReference type="GO" id="GO:0003677">
    <property type="term" value="F:DNA binding"/>
    <property type="evidence" value="ECO:0007669"/>
    <property type="project" value="InterPro"/>
</dbReference>
<keyword evidence="3" id="KW-1185">Reference proteome</keyword>
<accession>A0A931MIN0</accession>
<dbReference type="AlphaFoldDB" id="A0A931MIN0"/>
<sequence length="367" mass="40186">MRESELPELVDLLYEGILSAEGWSAALSRLAAVTSSQAASIVLWSRRTDQALVGDQVGLPPELMADYARHYHLLDPGRYHVDRIAVGDWYYDERELGPATMRRLPFYQEFLRKYELDSTMASPVMRTSAGLDGFLSLGSAAGRRNLPDVGRFLAPLMPHLQRAASLRVRLMELSQQVELQQEMLDRLSFPVAAVTANRAVLMANRRAQEWLRLPGNPLAASSPQAARVTAMLESACGVSGPRVAAGATVRKPAGGEYHLAAVPMPVRASEFVSPLSPVALLLVSDPDAERPHAGELFRQIFRLTPAEVRVLIPLQRGATLAETCAALHISVETGRAHLRNVFDKLGIRRQADIARVLGPIELLDPGP</sequence>
<organism evidence="2 3">
    <name type="scientific">Caenimonas aquaedulcis</name>
    <dbReference type="NCBI Taxonomy" id="2793270"/>
    <lineage>
        <taxon>Bacteria</taxon>
        <taxon>Pseudomonadati</taxon>
        <taxon>Pseudomonadota</taxon>
        <taxon>Betaproteobacteria</taxon>
        <taxon>Burkholderiales</taxon>
        <taxon>Comamonadaceae</taxon>
        <taxon>Caenimonas</taxon>
    </lineage>
</organism>
<evidence type="ECO:0000259" key="1">
    <source>
        <dbReference type="SMART" id="SM00421"/>
    </source>
</evidence>
<dbReference type="RefSeq" id="WP_196987936.1">
    <property type="nucleotide sequence ID" value="NZ_JADWYS010000001.1"/>
</dbReference>
<dbReference type="SMART" id="SM00421">
    <property type="entry name" value="HTH_LUXR"/>
    <property type="match status" value="1"/>
</dbReference>